<comment type="caution">
    <text evidence="4">The sequence shown here is derived from an EMBL/GenBank/DDBJ whole genome shotgun (WGS) entry which is preliminary data.</text>
</comment>
<evidence type="ECO:0000256" key="1">
    <source>
        <dbReference type="ARBA" id="ARBA00009049"/>
    </source>
</evidence>
<evidence type="ECO:0000313" key="5">
    <source>
        <dbReference type="Proteomes" id="UP000186955"/>
    </source>
</evidence>
<evidence type="ECO:0000256" key="3">
    <source>
        <dbReference type="ARBA" id="ARBA00023186"/>
    </source>
</evidence>
<keyword evidence="3" id="KW-0143">Chaperone</keyword>
<sequence>MTAKLQEVTQLLGTLKKDLQEKHLTSARESQEQSFDRYVILTFEFHYPEKVQTLLQLRQHGTNPVDAGPIYCNDGIGLLARYGVEGETADVRRAALRCVANALLLDSSMRQVFADTGYGGKLAERLKVPIPFSITTI</sequence>
<name>A0A1Q5TJS9_9EURO</name>
<keyword evidence="5" id="KW-1185">Reference proteome</keyword>
<organism evidence="4 5">
    <name type="scientific">Penicillium subrubescens</name>
    <dbReference type="NCBI Taxonomy" id="1316194"/>
    <lineage>
        <taxon>Eukaryota</taxon>
        <taxon>Fungi</taxon>
        <taxon>Dikarya</taxon>
        <taxon>Ascomycota</taxon>
        <taxon>Pezizomycotina</taxon>
        <taxon>Eurotiomycetes</taxon>
        <taxon>Eurotiomycetidae</taxon>
        <taxon>Eurotiales</taxon>
        <taxon>Aspergillaceae</taxon>
        <taxon>Penicillium</taxon>
    </lineage>
</organism>
<dbReference type="GO" id="GO:0005085">
    <property type="term" value="F:guanyl-nucleotide exchange factor activity"/>
    <property type="evidence" value="ECO:0007669"/>
    <property type="project" value="UniProtKB-KW"/>
</dbReference>
<dbReference type="Proteomes" id="UP000186955">
    <property type="component" value="Unassembled WGS sequence"/>
</dbReference>
<gene>
    <name evidence="4" type="ORF">PENSUB_7936</name>
</gene>
<evidence type="ECO:0000256" key="2">
    <source>
        <dbReference type="ARBA" id="ARBA00022658"/>
    </source>
</evidence>
<dbReference type="InterPro" id="IPR019318">
    <property type="entry name" value="Gua_nucleotide_exch_fac_Ric8"/>
</dbReference>
<dbReference type="AlphaFoldDB" id="A0A1Q5TJS9"/>
<keyword evidence="2" id="KW-0344">Guanine-nucleotide releasing factor</keyword>
<protein>
    <submittedName>
        <fullName evidence="4">Uncharacterized protein</fullName>
    </submittedName>
</protein>
<reference evidence="4 5" key="1">
    <citation type="submission" date="2016-10" db="EMBL/GenBank/DDBJ databases">
        <title>Genome sequence of the ascomycete fungus Penicillium subrubescens.</title>
        <authorList>
            <person name="De Vries R.P."/>
            <person name="Peng M."/>
            <person name="Dilokpimol A."/>
            <person name="Hilden K."/>
            <person name="Makela M.R."/>
            <person name="Grigoriev I."/>
            <person name="Riley R."/>
            <person name="Granchi Z."/>
        </authorList>
    </citation>
    <scope>NUCLEOTIDE SEQUENCE [LARGE SCALE GENOMIC DNA]</scope>
    <source>
        <strain evidence="4 5">CBS 132785</strain>
    </source>
</reference>
<dbReference type="EMBL" id="MNBE01000647">
    <property type="protein sequence ID" value="OKP00479.1"/>
    <property type="molecule type" value="Genomic_DNA"/>
</dbReference>
<proteinExistence type="inferred from homology"/>
<dbReference type="Pfam" id="PF10165">
    <property type="entry name" value="Ric8"/>
    <property type="match status" value="1"/>
</dbReference>
<evidence type="ECO:0000313" key="4">
    <source>
        <dbReference type="EMBL" id="OKP00479.1"/>
    </source>
</evidence>
<accession>A0A1Q5TJS9</accession>
<comment type="similarity">
    <text evidence="1">Belongs to the synembryn family.</text>
</comment>